<protein>
    <submittedName>
        <fullName evidence="2">Retrovirus-related Pol polyprotein from transposon TNT 1-94</fullName>
    </submittedName>
</protein>
<dbReference type="AlphaFoldDB" id="A0A2I0XG89"/>
<feature type="compositionally biased region" description="Basic residues" evidence="1">
    <location>
        <begin position="96"/>
        <end position="105"/>
    </location>
</feature>
<evidence type="ECO:0000313" key="2">
    <source>
        <dbReference type="EMBL" id="PKU86910.1"/>
    </source>
</evidence>
<dbReference type="Proteomes" id="UP000233837">
    <property type="component" value="Unassembled WGS sequence"/>
</dbReference>
<dbReference type="PANTHER" id="PTHR47481">
    <property type="match status" value="1"/>
</dbReference>
<accession>A0A2I0XG89</accession>
<proteinExistence type="predicted"/>
<keyword evidence="3" id="KW-1185">Reference proteome</keyword>
<name>A0A2I0XG89_9ASPA</name>
<sequence length="237" mass="26327">MKNLTMAQYLIEIKNIVDNIAAAGSKVDTEDIILYILNGLPSSYQAFKTLIRTNLQPISLDDLYSLLISEEINIQADSIKQVTITDQSTALYSARGRGRRGRGRSGHQTTKGRSSTTVITCQICNKRGHSAYNCWHRLNTEYNPQESHQNSQANSRAMVAANKQPNPNCYLDSGALVHLTNFLDSVSQEETYNGSDTITIGDSRSLPIAHSSNGILHTPYRKLQLSPLLHIQKLSHN</sequence>
<evidence type="ECO:0000313" key="3">
    <source>
        <dbReference type="Proteomes" id="UP000233837"/>
    </source>
</evidence>
<organism evidence="2 3">
    <name type="scientific">Dendrobium catenatum</name>
    <dbReference type="NCBI Taxonomy" id="906689"/>
    <lineage>
        <taxon>Eukaryota</taxon>
        <taxon>Viridiplantae</taxon>
        <taxon>Streptophyta</taxon>
        <taxon>Embryophyta</taxon>
        <taxon>Tracheophyta</taxon>
        <taxon>Spermatophyta</taxon>
        <taxon>Magnoliopsida</taxon>
        <taxon>Liliopsida</taxon>
        <taxon>Asparagales</taxon>
        <taxon>Orchidaceae</taxon>
        <taxon>Epidendroideae</taxon>
        <taxon>Malaxideae</taxon>
        <taxon>Dendrobiinae</taxon>
        <taxon>Dendrobium</taxon>
    </lineage>
</organism>
<feature type="region of interest" description="Disordered" evidence="1">
    <location>
        <begin position="93"/>
        <end position="114"/>
    </location>
</feature>
<gene>
    <name evidence="2" type="ORF">MA16_Dca020656</name>
</gene>
<dbReference type="PANTHER" id="PTHR47481:SF28">
    <property type="entry name" value="RETROTRANSPOSON COPIA-LIKE N-TERMINAL DOMAIN-CONTAINING PROTEIN"/>
    <property type="match status" value="1"/>
</dbReference>
<dbReference type="EMBL" id="KZ501903">
    <property type="protein sequence ID" value="PKU86910.1"/>
    <property type="molecule type" value="Genomic_DNA"/>
</dbReference>
<dbReference type="Pfam" id="PF14223">
    <property type="entry name" value="Retrotran_gag_2"/>
    <property type="match status" value="1"/>
</dbReference>
<evidence type="ECO:0000256" key="1">
    <source>
        <dbReference type="SAM" id="MobiDB-lite"/>
    </source>
</evidence>
<reference evidence="2 3" key="2">
    <citation type="journal article" date="2017" name="Nature">
        <title>The Apostasia genome and the evolution of orchids.</title>
        <authorList>
            <person name="Zhang G.Q."/>
            <person name="Liu K.W."/>
            <person name="Li Z."/>
            <person name="Lohaus R."/>
            <person name="Hsiao Y.Y."/>
            <person name="Niu S.C."/>
            <person name="Wang J.Y."/>
            <person name="Lin Y.C."/>
            <person name="Xu Q."/>
            <person name="Chen L.J."/>
            <person name="Yoshida K."/>
            <person name="Fujiwara S."/>
            <person name="Wang Z.W."/>
            <person name="Zhang Y.Q."/>
            <person name="Mitsuda N."/>
            <person name="Wang M."/>
            <person name="Liu G.H."/>
            <person name="Pecoraro L."/>
            <person name="Huang H.X."/>
            <person name="Xiao X.J."/>
            <person name="Lin M."/>
            <person name="Wu X.Y."/>
            <person name="Wu W.L."/>
            <person name="Chen Y.Y."/>
            <person name="Chang S.B."/>
            <person name="Sakamoto S."/>
            <person name="Ohme-Takagi M."/>
            <person name="Yagi M."/>
            <person name="Zeng S.J."/>
            <person name="Shen C.Y."/>
            <person name="Yeh C.M."/>
            <person name="Luo Y.B."/>
            <person name="Tsai W.C."/>
            <person name="Van de Peer Y."/>
            <person name="Liu Z.J."/>
        </authorList>
    </citation>
    <scope>NUCLEOTIDE SEQUENCE [LARGE SCALE GENOMIC DNA]</scope>
    <source>
        <tissue evidence="2">The whole plant</tissue>
    </source>
</reference>
<reference evidence="2 3" key="1">
    <citation type="journal article" date="2016" name="Sci. Rep.">
        <title>The Dendrobium catenatum Lindl. genome sequence provides insights into polysaccharide synthase, floral development and adaptive evolution.</title>
        <authorList>
            <person name="Zhang G.Q."/>
            <person name="Xu Q."/>
            <person name="Bian C."/>
            <person name="Tsai W.C."/>
            <person name="Yeh C.M."/>
            <person name="Liu K.W."/>
            <person name="Yoshida K."/>
            <person name="Zhang L.S."/>
            <person name="Chang S.B."/>
            <person name="Chen F."/>
            <person name="Shi Y."/>
            <person name="Su Y.Y."/>
            <person name="Zhang Y.Q."/>
            <person name="Chen L.J."/>
            <person name="Yin Y."/>
            <person name="Lin M."/>
            <person name="Huang H."/>
            <person name="Deng H."/>
            <person name="Wang Z.W."/>
            <person name="Zhu S.L."/>
            <person name="Zhao X."/>
            <person name="Deng C."/>
            <person name="Niu S.C."/>
            <person name="Huang J."/>
            <person name="Wang M."/>
            <person name="Liu G.H."/>
            <person name="Yang H.J."/>
            <person name="Xiao X.J."/>
            <person name="Hsiao Y.Y."/>
            <person name="Wu W.L."/>
            <person name="Chen Y.Y."/>
            <person name="Mitsuda N."/>
            <person name="Ohme-Takagi M."/>
            <person name="Luo Y.B."/>
            <person name="Van de Peer Y."/>
            <person name="Liu Z.J."/>
        </authorList>
    </citation>
    <scope>NUCLEOTIDE SEQUENCE [LARGE SCALE GENOMIC DNA]</scope>
    <source>
        <tissue evidence="2">The whole plant</tissue>
    </source>
</reference>